<dbReference type="Proteomes" id="UP000078113">
    <property type="component" value="Unassembled WGS sequence"/>
</dbReference>
<name>A0A8X7N8K0_9BASI</name>
<evidence type="ECO:0000259" key="6">
    <source>
        <dbReference type="Pfam" id="PF04116"/>
    </source>
</evidence>
<dbReference type="InterPro" id="IPR050307">
    <property type="entry name" value="Sterol_Desaturase_Related"/>
</dbReference>
<evidence type="ECO:0000313" key="7">
    <source>
        <dbReference type="EMBL" id="KAE8267600.1"/>
    </source>
</evidence>
<evidence type="ECO:0000256" key="3">
    <source>
        <dbReference type="ARBA" id="ARBA00022989"/>
    </source>
</evidence>
<evidence type="ECO:0000256" key="4">
    <source>
        <dbReference type="ARBA" id="ARBA00023136"/>
    </source>
</evidence>
<evidence type="ECO:0000313" key="8">
    <source>
        <dbReference type="Proteomes" id="UP000078113"/>
    </source>
</evidence>
<proteinExistence type="predicted"/>
<feature type="region of interest" description="Disordered" evidence="5">
    <location>
        <begin position="326"/>
        <end position="388"/>
    </location>
</feature>
<feature type="domain" description="Fatty acid hydroxylase" evidence="6">
    <location>
        <begin position="174"/>
        <end position="311"/>
    </location>
</feature>
<evidence type="ECO:0000256" key="2">
    <source>
        <dbReference type="ARBA" id="ARBA00022692"/>
    </source>
</evidence>
<keyword evidence="3" id="KW-1133">Transmembrane helix</keyword>
<feature type="compositionally biased region" description="Basic and acidic residues" evidence="5">
    <location>
        <begin position="326"/>
        <end position="337"/>
    </location>
</feature>
<dbReference type="GO" id="GO:0008610">
    <property type="term" value="P:lipid biosynthetic process"/>
    <property type="evidence" value="ECO:0007669"/>
    <property type="project" value="InterPro"/>
</dbReference>
<dbReference type="AlphaFoldDB" id="A0A8X7N8K0"/>
<accession>A0A8X7N8K0</accession>
<protein>
    <recommendedName>
        <fullName evidence="6">Fatty acid hydroxylase domain-containing protein</fullName>
    </recommendedName>
</protein>
<dbReference type="GO" id="GO:0016020">
    <property type="term" value="C:membrane"/>
    <property type="evidence" value="ECO:0007669"/>
    <property type="project" value="UniProtKB-SubCell"/>
</dbReference>
<comment type="caution">
    <text evidence="7">The sequence shown here is derived from an EMBL/GenBank/DDBJ whole genome shotgun (WGS) entry which is preliminary data.</text>
</comment>
<dbReference type="GO" id="GO:0005506">
    <property type="term" value="F:iron ion binding"/>
    <property type="evidence" value="ECO:0007669"/>
    <property type="project" value="InterPro"/>
</dbReference>
<keyword evidence="2" id="KW-0812">Transmembrane</keyword>
<reference evidence="7" key="2">
    <citation type="journal article" date="2019" name="IMA Fungus">
        <title>Genome sequencing and comparison of five Tilletia species to identify candidate genes for the detection of regulated species infecting wheat.</title>
        <authorList>
            <person name="Nguyen H.D.T."/>
            <person name="Sultana T."/>
            <person name="Kesanakurti P."/>
            <person name="Hambleton S."/>
        </authorList>
    </citation>
    <scope>NUCLEOTIDE SEQUENCE</scope>
    <source>
        <strain evidence="7">DAOMC 236422</strain>
    </source>
</reference>
<gene>
    <name evidence="7" type="ORF">A4X09_0g4739</name>
</gene>
<comment type="subcellular location">
    <subcellularLocation>
        <location evidence="1">Membrane</location>
    </subcellularLocation>
</comment>
<feature type="compositionally biased region" description="Low complexity" evidence="5">
    <location>
        <begin position="340"/>
        <end position="350"/>
    </location>
</feature>
<dbReference type="GO" id="GO:0016491">
    <property type="term" value="F:oxidoreductase activity"/>
    <property type="evidence" value="ECO:0007669"/>
    <property type="project" value="InterPro"/>
</dbReference>
<dbReference type="Pfam" id="PF04116">
    <property type="entry name" value="FA_hydroxylase"/>
    <property type="match status" value="1"/>
</dbReference>
<reference evidence="7" key="1">
    <citation type="submission" date="2016-04" db="EMBL/GenBank/DDBJ databases">
        <authorList>
            <person name="Nguyen H.D."/>
            <person name="Samba Siva P."/>
            <person name="Cullis J."/>
            <person name="Levesque C.A."/>
            <person name="Hambleton S."/>
        </authorList>
    </citation>
    <scope>NUCLEOTIDE SEQUENCE</scope>
    <source>
        <strain evidence="7">DAOMC 236422</strain>
    </source>
</reference>
<dbReference type="InterPro" id="IPR006694">
    <property type="entry name" value="Fatty_acid_hydroxylase"/>
</dbReference>
<keyword evidence="8" id="KW-1185">Reference proteome</keyword>
<sequence length="422" mass="47083">MIAPNITSGGLASLDLAPHTLTFPTYFAQRPNILSSISDKHLSLLAPILIYWALSLAYHTLDVLQLPYFEKYRLHEPEEVTKRNRVSVGQVVRMVLLQQAIQTVLGLVVLDGDEVSYAQVFADHRGQMKVLGLTLAKWLAPLLGEQRTVELLTAAGPSFIEFMYWWGIPTLQFFWAFLVMDTWQYFIHRAFHESRWLYRNFHSHHHRLYVPYAFGALYNHPLEGLLFDSLGGAVSHKCALMTTRQGIALFTFATFKTVSDHGGYSLPWYLDPLHLLFPNTAAYHDVHHQMQGLRFNYSQPFFVHFDVLLGTRMSVDKFRKLVEAKKERRAGGAEGQKEVASSTSTATASALEGSTDLRARRPAANGNGNGHSVSTAATGGDDLPPSQIVKDRIANSNGTLPPDPLITLTEADYRAKAGTATA</sequence>
<evidence type="ECO:0000256" key="1">
    <source>
        <dbReference type="ARBA" id="ARBA00004370"/>
    </source>
</evidence>
<organism evidence="7 8">
    <name type="scientific">Tilletia walkeri</name>
    <dbReference type="NCBI Taxonomy" id="117179"/>
    <lineage>
        <taxon>Eukaryota</taxon>
        <taxon>Fungi</taxon>
        <taxon>Dikarya</taxon>
        <taxon>Basidiomycota</taxon>
        <taxon>Ustilaginomycotina</taxon>
        <taxon>Exobasidiomycetes</taxon>
        <taxon>Tilletiales</taxon>
        <taxon>Tilletiaceae</taxon>
        <taxon>Tilletia</taxon>
    </lineage>
</organism>
<dbReference type="EMBL" id="LWDG02000213">
    <property type="protein sequence ID" value="KAE8267600.1"/>
    <property type="molecule type" value="Genomic_DNA"/>
</dbReference>
<dbReference type="PANTHER" id="PTHR11863">
    <property type="entry name" value="STEROL DESATURASE"/>
    <property type="match status" value="1"/>
</dbReference>
<keyword evidence="4" id="KW-0472">Membrane</keyword>
<evidence type="ECO:0000256" key="5">
    <source>
        <dbReference type="SAM" id="MobiDB-lite"/>
    </source>
</evidence>